<organism evidence="1 2">
    <name type="scientific">[Clostridium] asparagiforme DSM 15981</name>
    <dbReference type="NCBI Taxonomy" id="518636"/>
    <lineage>
        <taxon>Bacteria</taxon>
        <taxon>Bacillati</taxon>
        <taxon>Bacillota</taxon>
        <taxon>Clostridia</taxon>
        <taxon>Lachnospirales</taxon>
        <taxon>Lachnospiraceae</taxon>
        <taxon>Enterocloster</taxon>
    </lineage>
</organism>
<proteinExistence type="predicted"/>
<gene>
    <name evidence="1" type="ORF">CLOSTASPAR_04310</name>
</gene>
<dbReference type="Proteomes" id="UP000004756">
    <property type="component" value="Unassembled WGS sequence"/>
</dbReference>
<sequence length="49" mass="5565">MSSLSVVEIVTKLFLFCYKSILTHFSSSVRGNFWMILQNIPSTPSVKKV</sequence>
<dbReference type="AlphaFoldDB" id="C0D4W4"/>
<evidence type="ECO:0000313" key="2">
    <source>
        <dbReference type="Proteomes" id="UP000004756"/>
    </source>
</evidence>
<dbReference type="EMBL" id="ACCJ01000351">
    <property type="protein sequence ID" value="EEG53643.1"/>
    <property type="molecule type" value="Genomic_DNA"/>
</dbReference>
<accession>C0D4W4</accession>
<name>C0D4W4_9FIRM</name>
<comment type="caution">
    <text evidence="1">The sequence shown here is derived from an EMBL/GenBank/DDBJ whole genome shotgun (WGS) entry which is preliminary data.</text>
</comment>
<reference evidence="1 2" key="1">
    <citation type="submission" date="2009-02" db="EMBL/GenBank/DDBJ databases">
        <title>Draft genome sequence of Clostridium asparagiforme (DSM 15981).</title>
        <authorList>
            <person name="Sudarsanam P."/>
            <person name="Ley R."/>
            <person name="Guruge J."/>
            <person name="Turnbaugh P.J."/>
            <person name="Mahowald M."/>
            <person name="Liep D."/>
            <person name="Gordon J."/>
        </authorList>
    </citation>
    <scope>NUCLEOTIDE SEQUENCE [LARGE SCALE GENOMIC DNA]</scope>
    <source>
        <strain evidence="1 2">DSM 15981</strain>
    </source>
</reference>
<dbReference type="HOGENOM" id="CLU_3133936_0_0_9"/>
<protein>
    <submittedName>
        <fullName evidence="1">Uncharacterized protein</fullName>
    </submittedName>
</protein>
<keyword evidence="2" id="KW-1185">Reference proteome</keyword>
<evidence type="ECO:0000313" key="1">
    <source>
        <dbReference type="EMBL" id="EEG53643.1"/>
    </source>
</evidence>